<gene>
    <name evidence="1" type="ORF">AVEN_259586_1</name>
</gene>
<sequence>MMKDDRVCDSAEELGENAVKGIVGKRFADVTLKRKLAAMGNTMTVDKYPVVVNPNQLFHRIACVSLFDDVGLRAGKKSNIIEVIDKVCKISNKLPENPSDVLDGGDLLHRVHWLSPAYGDVCNANLDSVNRNYGTNVIVVFDGYEPSTKDAVHMRRTVEK</sequence>
<dbReference type="AlphaFoldDB" id="A0A4Y2ERT6"/>
<protein>
    <submittedName>
        <fullName evidence="1">Uncharacterized protein</fullName>
    </submittedName>
</protein>
<comment type="caution">
    <text evidence="1">The sequence shown here is derived from an EMBL/GenBank/DDBJ whole genome shotgun (WGS) entry which is preliminary data.</text>
</comment>
<accession>A0A4Y2ERT6</accession>
<proteinExistence type="predicted"/>
<dbReference type="EMBL" id="BGPR01000667">
    <property type="protein sequence ID" value="GBM30726.1"/>
    <property type="molecule type" value="Genomic_DNA"/>
</dbReference>
<organism evidence="1 2">
    <name type="scientific">Araneus ventricosus</name>
    <name type="common">Orbweaver spider</name>
    <name type="synonym">Epeira ventricosa</name>
    <dbReference type="NCBI Taxonomy" id="182803"/>
    <lineage>
        <taxon>Eukaryota</taxon>
        <taxon>Metazoa</taxon>
        <taxon>Ecdysozoa</taxon>
        <taxon>Arthropoda</taxon>
        <taxon>Chelicerata</taxon>
        <taxon>Arachnida</taxon>
        <taxon>Araneae</taxon>
        <taxon>Araneomorphae</taxon>
        <taxon>Entelegynae</taxon>
        <taxon>Araneoidea</taxon>
        <taxon>Araneidae</taxon>
        <taxon>Araneus</taxon>
    </lineage>
</organism>
<reference evidence="1 2" key="1">
    <citation type="journal article" date="2019" name="Sci. Rep.">
        <title>Orb-weaving spider Araneus ventricosus genome elucidates the spidroin gene catalogue.</title>
        <authorList>
            <person name="Kono N."/>
            <person name="Nakamura H."/>
            <person name="Ohtoshi R."/>
            <person name="Moran D.A.P."/>
            <person name="Shinohara A."/>
            <person name="Yoshida Y."/>
            <person name="Fujiwara M."/>
            <person name="Mori M."/>
            <person name="Tomita M."/>
            <person name="Arakawa K."/>
        </authorList>
    </citation>
    <scope>NUCLEOTIDE SEQUENCE [LARGE SCALE GENOMIC DNA]</scope>
</reference>
<dbReference type="OrthoDB" id="6760986at2759"/>
<dbReference type="Proteomes" id="UP000499080">
    <property type="component" value="Unassembled WGS sequence"/>
</dbReference>
<evidence type="ECO:0000313" key="2">
    <source>
        <dbReference type="Proteomes" id="UP000499080"/>
    </source>
</evidence>
<evidence type="ECO:0000313" key="1">
    <source>
        <dbReference type="EMBL" id="GBM30726.1"/>
    </source>
</evidence>
<name>A0A4Y2ERT6_ARAVE</name>
<keyword evidence="2" id="KW-1185">Reference proteome</keyword>